<gene>
    <name evidence="1" type="ORF">Asru_0037_05</name>
</gene>
<dbReference type="InterPro" id="IPR032710">
    <property type="entry name" value="NTF2-like_dom_sf"/>
</dbReference>
<keyword evidence="2" id="KW-1185">Reference proteome</keyword>
<dbReference type="GO" id="GO:0030638">
    <property type="term" value="P:polyketide metabolic process"/>
    <property type="evidence" value="ECO:0007669"/>
    <property type="project" value="InterPro"/>
</dbReference>
<dbReference type="SUPFAM" id="SSF54427">
    <property type="entry name" value="NTF2-like"/>
    <property type="match status" value="1"/>
</dbReference>
<evidence type="ECO:0000313" key="2">
    <source>
        <dbReference type="Proteomes" id="UP000032680"/>
    </source>
</evidence>
<evidence type="ECO:0008006" key="3">
    <source>
        <dbReference type="Google" id="ProtNLM"/>
    </source>
</evidence>
<dbReference type="InterPro" id="IPR009959">
    <property type="entry name" value="Cyclase_SnoaL-like"/>
</dbReference>
<comment type="caution">
    <text evidence="1">The sequence shown here is derived from an EMBL/GenBank/DDBJ whole genome shotgun (WGS) entry which is preliminary data.</text>
</comment>
<evidence type="ECO:0000313" key="1">
    <source>
        <dbReference type="EMBL" id="GAN75983.1"/>
    </source>
</evidence>
<dbReference type="Gene3D" id="3.10.450.50">
    <property type="match status" value="1"/>
</dbReference>
<dbReference type="Proteomes" id="UP000032680">
    <property type="component" value="Unassembled WGS sequence"/>
</dbReference>
<name>A0A0D6P453_9PROT</name>
<reference evidence="1 2" key="1">
    <citation type="submission" date="2012-11" db="EMBL/GenBank/DDBJ databases">
        <title>Whole genome sequence of Acidisphaera rubrifaciens HS-AP3.</title>
        <authorList>
            <person name="Azuma Y."/>
            <person name="Higashiura N."/>
            <person name="Hirakawa H."/>
            <person name="Matsushita K."/>
        </authorList>
    </citation>
    <scope>NUCLEOTIDE SEQUENCE [LARGE SCALE GENOMIC DNA]</scope>
    <source>
        <strain evidence="1 2">HS-AP3</strain>
    </source>
</reference>
<dbReference type="PANTHER" id="PTHR38436:SF1">
    <property type="entry name" value="ESTER CYCLASE"/>
    <property type="match status" value="1"/>
</dbReference>
<accession>A0A0D6P453</accession>
<organism evidence="1 2">
    <name type="scientific">Acidisphaera rubrifaciens HS-AP3</name>
    <dbReference type="NCBI Taxonomy" id="1231350"/>
    <lineage>
        <taxon>Bacteria</taxon>
        <taxon>Pseudomonadati</taxon>
        <taxon>Pseudomonadota</taxon>
        <taxon>Alphaproteobacteria</taxon>
        <taxon>Acetobacterales</taxon>
        <taxon>Acetobacteraceae</taxon>
        <taxon>Acidisphaera</taxon>
    </lineage>
</organism>
<dbReference type="Pfam" id="PF07366">
    <property type="entry name" value="SnoaL"/>
    <property type="match status" value="1"/>
</dbReference>
<dbReference type="EMBL" id="BANB01000037">
    <property type="protein sequence ID" value="GAN75983.1"/>
    <property type="molecule type" value="Genomic_DNA"/>
</dbReference>
<dbReference type="PROSITE" id="PS51318">
    <property type="entry name" value="TAT"/>
    <property type="match status" value="1"/>
</dbReference>
<dbReference type="PANTHER" id="PTHR38436">
    <property type="entry name" value="POLYKETIDE CYCLASE SNOAL-LIKE DOMAIN"/>
    <property type="match status" value="1"/>
</dbReference>
<dbReference type="AlphaFoldDB" id="A0A0D6P453"/>
<proteinExistence type="predicted"/>
<protein>
    <recommendedName>
        <fullName evidence="3">SnoaL-like domain-containing protein</fullName>
    </recommendedName>
</protein>
<sequence length="163" mass="17130">MPIDRRRLLGAVAAAPLLVGAAPDEAPARAVGEAFARTLSAHDLAAFAALFAPDYVNHQRSAAARPPLPGMSGRAIVVALFADRLRALPDLTVTVEHLLPGADGVAASYVYEGTQRGAYLGQPATGRRLRFTSCDIFRLRGGLIVEHWGMSDTAGALAQMRAG</sequence>
<dbReference type="InterPro" id="IPR006311">
    <property type="entry name" value="TAT_signal"/>
</dbReference>